<dbReference type="Gene3D" id="3.40.50.1820">
    <property type="entry name" value="alpha/beta hydrolase"/>
    <property type="match status" value="1"/>
</dbReference>
<dbReference type="PANTHER" id="PTHR43798:SF31">
    <property type="entry name" value="AB HYDROLASE SUPERFAMILY PROTEIN YCLE"/>
    <property type="match status" value="1"/>
</dbReference>
<feature type="domain" description="AB hydrolase-1" evidence="2">
    <location>
        <begin position="27"/>
        <end position="264"/>
    </location>
</feature>
<dbReference type="PANTHER" id="PTHR43798">
    <property type="entry name" value="MONOACYLGLYCEROL LIPASE"/>
    <property type="match status" value="1"/>
</dbReference>
<protein>
    <submittedName>
        <fullName evidence="3">Alpha/beta hydrolase</fullName>
    </submittedName>
</protein>
<dbReference type="EMBL" id="BMMH01000011">
    <property type="protein sequence ID" value="GGL29082.1"/>
    <property type="molecule type" value="Genomic_DNA"/>
</dbReference>
<evidence type="ECO:0000313" key="3">
    <source>
        <dbReference type="EMBL" id="GGL29082.1"/>
    </source>
</evidence>
<dbReference type="InterPro" id="IPR029058">
    <property type="entry name" value="AB_hydrolase_fold"/>
</dbReference>
<dbReference type="Proteomes" id="UP000638263">
    <property type="component" value="Unassembled WGS sequence"/>
</dbReference>
<sequence length="277" mass="28998">MAIREARSADGTGIVYRTGGPAQARPLVLAHGWSADLRCWGRVFDDLAADFRVVAVDLRGHGYSGAPDSGYDDSKNWAADIAAVLAAESIESDALLLGWSYGGIVISDYLAEYGTGAVAGVVYTGATANIGKGVPGAEVGESMQQAIPGVFEESAGRAVRGFSAFGNANTGPGPDKGPDAQRLFGASLATPPFVRKALFYRSVNNTETLRGLDVPVLVLHGSADPVVPVANGRYIADTAPLGRASIWEGAQHGLFIEDPARFVREVREFAAECDVKS</sequence>
<accession>A0A917RUA8</accession>
<organism evidence="3 4">
    <name type="scientific">Nocardia jinanensis</name>
    <dbReference type="NCBI Taxonomy" id="382504"/>
    <lineage>
        <taxon>Bacteria</taxon>
        <taxon>Bacillati</taxon>
        <taxon>Actinomycetota</taxon>
        <taxon>Actinomycetes</taxon>
        <taxon>Mycobacteriales</taxon>
        <taxon>Nocardiaceae</taxon>
        <taxon>Nocardia</taxon>
    </lineage>
</organism>
<keyword evidence="1 3" id="KW-0378">Hydrolase</keyword>
<evidence type="ECO:0000313" key="4">
    <source>
        <dbReference type="Proteomes" id="UP000638263"/>
    </source>
</evidence>
<dbReference type="SUPFAM" id="SSF53474">
    <property type="entry name" value="alpha/beta-Hydrolases"/>
    <property type="match status" value="1"/>
</dbReference>
<reference evidence="3" key="2">
    <citation type="submission" date="2020-09" db="EMBL/GenBank/DDBJ databases">
        <authorList>
            <person name="Sun Q."/>
            <person name="Zhou Y."/>
        </authorList>
    </citation>
    <scope>NUCLEOTIDE SEQUENCE</scope>
    <source>
        <strain evidence="3">CGMCC 4.3508</strain>
    </source>
</reference>
<proteinExistence type="predicted"/>
<evidence type="ECO:0000256" key="1">
    <source>
        <dbReference type="ARBA" id="ARBA00022801"/>
    </source>
</evidence>
<keyword evidence="4" id="KW-1185">Reference proteome</keyword>
<dbReference type="InterPro" id="IPR050266">
    <property type="entry name" value="AB_hydrolase_sf"/>
</dbReference>
<dbReference type="Pfam" id="PF12697">
    <property type="entry name" value="Abhydrolase_6"/>
    <property type="match status" value="1"/>
</dbReference>
<comment type="caution">
    <text evidence="3">The sequence shown here is derived from an EMBL/GenBank/DDBJ whole genome shotgun (WGS) entry which is preliminary data.</text>
</comment>
<dbReference type="RefSeq" id="WP_062999737.1">
    <property type="nucleotide sequence ID" value="NZ_BMMH01000011.1"/>
</dbReference>
<name>A0A917RUA8_9NOCA</name>
<dbReference type="AlphaFoldDB" id="A0A917RUA8"/>
<evidence type="ECO:0000259" key="2">
    <source>
        <dbReference type="Pfam" id="PF12697"/>
    </source>
</evidence>
<reference evidence="3" key="1">
    <citation type="journal article" date="2014" name="Int. J. Syst. Evol. Microbiol.">
        <title>Complete genome sequence of Corynebacterium casei LMG S-19264T (=DSM 44701T), isolated from a smear-ripened cheese.</title>
        <authorList>
            <consortium name="US DOE Joint Genome Institute (JGI-PGF)"/>
            <person name="Walter F."/>
            <person name="Albersmeier A."/>
            <person name="Kalinowski J."/>
            <person name="Ruckert C."/>
        </authorList>
    </citation>
    <scope>NUCLEOTIDE SEQUENCE</scope>
    <source>
        <strain evidence="3">CGMCC 4.3508</strain>
    </source>
</reference>
<dbReference type="GO" id="GO:0016787">
    <property type="term" value="F:hydrolase activity"/>
    <property type="evidence" value="ECO:0007669"/>
    <property type="project" value="UniProtKB-KW"/>
</dbReference>
<dbReference type="InterPro" id="IPR000073">
    <property type="entry name" value="AB_hydrolase_1"/>
</dbReference>
<dbReference type="PRINTS" id="PR00111">
    <property type="entry name" value="ABHYDROLASE"/>
</dbReference>
<gene>
    <name evidence="3" type="ORF">GCM10011588_49900</name>
</gene>
<dbReference type="GO" id="GO:0016020">
    <property type="term" value="C:membrane"/>
    <property type="evidence" value="ECO:0007669"/>
    <property type="project" value="TreeGrafter"/>
</dbReference>